<keyword evidence="5" id="KW-1185">Reference proteome</keyword>
<feature type="compositionally biased region" description="Basic and acidic residues" evidence="2">
    <location>
        <begin position="138"/>
        <end position="148"/>
    </location>
</feature>
<dbReference type="SUPFAM" id="SSF54197">
    <property type="entry name" value="HIT-like"/>
    <property type="match status" value="1"/>
</dbReference>
<comment type="caution">
    <text evidence="4">The sequence shown here is derived from an EMBL/GenBank/DDBJ whole genome shotgun (WGS) entry which is preliminary data.</text>
</comment>
<feature type="compositionally biased region" description="Low complexity" evidence="2">
    <location>
        <begin position="177"/>
        <end position="187"/>
    </location>
</feature>
<evidence type="ECO:0000259" key="3">
    <source>
        <dbReference type="PROSITE" id="PS51084"/>
    </source>
</evidence>
<reference evidence="4 5" key="1">
    <citation type="submission" date="2022-06" db="EMBL/GenBank/DDBJ databases">
        <title>New Species of the Genus Actinoplanes, ActinopZanes ferrugineus.</title>
        <authorList>
            <person name="Ding P."/>
        </authorList>
    </citation>
    <scope>NUCLEOTIDE SEQUENCE [LARGE SCALE GENOMIC DNA]</scope>
    <source>
        <strain evidence="4 5">TRM88003</strain>
    </source>
</reference>
<proteinExistence type="predicted"/>
<accession>A0ABT1DK00</accession>
<dbReference type="RefSeq" id="WP_253237258.1">
    <property type="nucleotide sequence ID" value="NZ_JAMYJR010000010.1"/>
</dbReference>
<name>A0ABT1DK00_9ACTN</name>
<evidence type="ECO:0000256" key="2">
    <source>
        <dbReference type="SAM" id="MobiDB-lite"/>
    </source>
</evidence>
<dbReference type="InterPro" id="IPR011146">
    <property type="entry name" value="HIT-like"/>
</dbReference>
<dbReference type="PROSITE" id="PS51084">
    <property type="entry name" value="HIT_2"/>
    <property type="match status" value="1"/>
</dbReference>
<sequence>MALKLNPDTVIAVEPLWTLSVNWNQNLIGKTMLVANRPVESVTALSPDEWTDLRTQIARLTAAVSSLFAPDQFNHAFLMNANAQVHLHVVPRYRSPRNWQGHTFVDPHFGELYGKEQQILDGPDLALLTRQIRERLTRGGLHPVEKRSSSSAAAQKAVSEGSESPLQLCPPQKRVVAHAASRSRAER</sequence>
<dbReference type="Gene3D" id="3.30.428.10">
    <property type="entry name" value="HIT-like"/>
    <property type="match status" value="1"/>
</dbReference>
<feature type="domain" description="HIT" evidence="3">
    <location>
        <begin position="1"/>
        <end position="99"/>
    </location>
</feature>
<dbReference type="EMBL" id="JAMYJR010000010">
    <property type="protein sequence ID" value="MCO8271125.1"/>
    <property type="molecule type" value="Genomic_DNA"/>
</dbReference>
<gene>
    <name evidence="4" type="ORF">M1L60_11025</name>
</gene>
<organism evidence="4 5">
    <name type="scientific">Paractinoplanes aksuensis</name>
    <dbReference type="NCBI Taxonomy" id="2939490"/>
    <lineage>
        <taxon>Bacteria</taxon>
        <taxon>Bacillati</taxon>
        <taxon>Actinomycetota</taxon>
        <taxon>Actinomycetes</taxon>
        <taxon>Micromonosporales</taxon>
        <taxon>Micromonosporaceae</taxon>
        <taxon>Paractinoplanes</taxon>
    </lineage>
</organism>
<dbReference type="Proteomes" id="UP001523369">
    <property type="component" value="Unassembled WGS sequence"/>
</dbReference>
<evidence type="ECO:0000313" key="5">
    <source>
        <dbReference type="Proteomes" id="UP001523369"/>
    </source>
</evidence>
<evidence type="ECO:0000313" key="4">
    <source>
        <dbReference type="EMBL" id="MCO8271125.1"/>
    </source>
</evidence>
<dbReference type="InterPro" id="IPR036265">
    <property type="entry name" value="HIT-like_sf"/>
</dbReference>
<dbReference type="Pfam" id="PF01230">
    <property type="entry name" value="HIT"/>
    <property type="match status" value="1"/>
</dbReference>
<protein>
    <recommendedName>
        <fullName evidence="3">HIT domain-containing protein</fullName>
    </recommendedName>
</protein>
<evidence type="ECO:0000256" key="1">
    <source>
        <dbReference type="PROSITE-ProRule" id="PRU00464"/>
    </source>
</evidence>
<comment type="caution">
    <text evidence="1">Lacks conserved residue(s) required for the propagation of feature annotation.</text>
</comment>
<feature type="region of interest" description="Disordered" evidence="2">
    <location>
        <begin position="138"/>
        <end position="187"/>
    </location>
</feature>